<dbReference type="GO" id="GO:0019901">
    <property type="term" value="F:protein kinase binding"/>
    <property type="evidence" value="ECO:0007669"/>
    <property type="project" value="TreeGrafter"/>
</dbReference>
<comment type="similarity">
    <text evidence="1">Belongs to the CRP1/MDG1 family.</text>
</comment>
<comment type="caution">
    <text evidence="3">The sequence shown here is derived from an EMBL/GenBank/DDBJ whole genome shotgun (WGS) entry which is preliminary data.</text>
</comment>
<gene>
    <name evidence="3" type="ORF">MKZ38_009690</name>
</gene>
<evidence type="ECO:0000313" key="3">
    <source>
        <dbReference type="EMBL" id="KAJ2903565.1"/>
    </source>
</evidence>
<evidence type="ECO:0000259" key="2">
    <source>
        <dbReference type="Pfam" id="PF16561"/>
    </source>
</evidence>
<evidence type="ECO:0000256" key="1">
    <source>
        <dbReference type="ARBA" id="ARBA00038216"/>
    </source>
</evidence>
<organism evidence="3 4">
    <name type="scientific">Zalerion maritima</name>
    <dbReference type="NCBI Taxonomy" id="339359"/>
    <lineage>
        <taxon>Eukaryota</taxon>
        <taxon>Fungi</taxon>
        <taxon>Dikarya</taxon>
        <taxon>Ascomycota</taxon>
        <taxon>Pezizomycotina</taxon>
        <taxon>Sordariomycetes</taxon>
        <taxon>Lulworthiomycetidae</taxon>
        <taxon>Lulworthiales</taxon>
        <taxon>Lulworthiaceae</taxon>
        <taxon>Zalerion</taxon>
    </lineage>
</organism>
<dbReference type="InterPro" id="IPR050827">
    <property type="entry name" value="CRP1_MDG1_kinase"/>
</dbReference>
<dbReference type="SUPFAM" id="SSF81296">
    <property type="entry name" value="E set domains"/>
    <property type="match status" value="1"/>
</dbReference>
<dbReference type="GO" id="GO:0031588">
    <property type="term" value="C:nucleotide-activated protein kinase complex"/>
    <property type="evidence" value="ECO:0007669"/>
    <property type="project" value="TreeGrafter"/>
</dbReference>
<dbReference type="Pfam" id="PF16561">
    <property type="entry name" value="AMPK1_CBM"/>
    <property type="match status" value="1"/>
</dbReference>
<dbReference type="CDD" id="cd02859">
    <property type="entry name" value="E_set_AMPKbeta_like_N"/>
    <property type="match status" value="1"/>
</dbReference>
<dbReference type="GO" id="GO:0005737">
    <property type="term" value="C:cytoplasm"/>
    <property type="evidence" value="ECO:0007669"/>
    <property type="project" value="TreeGrafter"/>
</dbReference>
<dbReference type="Proteomes" id="UP001201980">
    <property type="component" value="Unassembled WGS sequence"/>
</dbReference>
<dbReference type="EMBL" id="JAKWBI020000078">
    <property type="protein sequence ID" value="KAJ2903565.1"/>
    <property type="molecule type" value="Genomic_DNA"/>
</dbReference>
<protein>
    <recommendedName>
        <fullName evidence="2">AMP-activated protein kinase glycogen-binding domain-containing protein</fullName>
    </recommendedName>
</protein>
<dbReference type="Gene3D" id="2.60.40.10">
    <property type="entry name" value="Immunoglobulins"/>
    <property type="match status" value="1"/>
</dbReference>
<dbReference type="GO" id="GO:0007165">
    <property type="term" value="P:signal transduction"/>
    <property type="evidence" value="ECO:0007669"/>
    <property type="project" value="TreeGrafter"/>
</dbReference>
<dbReference type="PANTHER" id="PTHR10343">
    <property type="entry name" value="5'-AMP-ACTIVATED PROTEIN KINASE , BETA SUBUNIT"/>
    <property type="match status" value="1"/>
</dbReference>
<reference evidence="3" key="1">
    <citation type="submission" date="2022-07" db="EMBL/GenBank/DDBJ databases">
        <title>Draft genome sequence of Zalerion maritima ATCC 34329, a (micro)plastics degrading marine fungus.</title>
        <authorList>
            <person name="Paco A."/>
            <person name="Goncalves M.F.M."/>
            <person name="Rocha-Santos T.A.P."/>
            <person name="Alves A."/>
        </authorList>
    </citation>
    <scope>NUCLEOTIDE SEQUENCE</scope>
    <source>
        <strain evidence="3">ATCC 34329</strain>
    </source>
</reference>
<name>A0AAD5RT26_9PEZI</name>
<accession>A0AAD5RT26</accession>
<sequence length="73" mass="8378">MGSFTFKWTQPAEEVYVTGSFDNWEKSTQLEKVGDSFEKTVELPEASEKIIYKDEVARWIVSIRATNLTGDQD</sequence>
<dbReference type="PANTHER" id="PTHR10343:SF81">
    <property type="entry name" value="CRUCIFORM DNA-RECOGNIZING PROTEIN 1-RELATED"/>
    <property type="match status" value="1"/>
</dbReference>
<dbReference type="InterPro" id="IPR013783">
    <property type="entry name" value="Ig-like_fold"/>
</dbReference>
<dbReference type="InterPro" id="IPR014756">
    <property type="entry name" value="Ig_E-set"/>
</dbReference>
<proteinExistence type="inferred from homology"/>
<feature type="domain" description="AMP-activated protein kinase glycogen-binding" evidence="2">
    <location>
        <begin position="4"/>
        <end position="49"/>
    </location>
</feature>
<dbReference type="InterPro" id="IPR032640">
    <property type="entry name" value="AMPK1_CBM"/>
</dbReference>
<dbReference type="GO" id="GO:0005634">
    <property type="term" value="C:nucleus"/>
    <property type="evidence" value="ECO:0007669"/>
    <property type="project" value="TreeGrafter"/>
</dbReference>
<dbReference type="AlphaFoldDB" id="A0AAD5RT26"/>
<evidence type="ECO:0000313" key="4">
    <source>
        <dbReference type="Proteomes" id="UP001201980"/>
    </source>
</evidence>
<keyword evidence="4" id="KW-1185">Reference proteome</keyword>